<accession>A0A698FHC0</accession>
<evidence type="ECO:0000256" key="1">
    <source>
        <dbReference type="SAM" id="Phobius"/>
    </source>
</evidence>
<name>A0A698FHC0_CAMJU</name>
<evidence type="ECO:0008006" key="3">
    <source>
        <dbReference type="Google" id="ProtNLM"/>
    </source>
</evidence>
<dbReference type="EMBL" id="AAKUWM010000013">
    <property type="protein sequence ID" value="ECV9657769.1"/>
    <property type="molecule type" value="Genomic_DNA"/>
</dbReference>
<feature type="transmembrane region" description="Helical" evidence="1">
    <location>
        <begin position="6"/>
        <end position="26"/>
    </location>
</feature>
<protein>
    <recommendedName>
        <fullName evidence="3">Periplasmic protein</fullName>
    </recommendedName>
</protein>
<reference evidence="2" key="1">
    <citation type="submission" date="2019-09" db="EMBL/GenBank/DDBJ databases">
        <authorList>
            <consortium name="GenomeTrakr network: Whole genome sequencing for foodborne pathogen traceback"/>
        </authorList>
    </citation>
    <scope>NUCLEOTIDE SEQUENCE [LARGE SCALE GENOMIC DNA]</scope>
    <source>
        <strain evidence="2">TTU_583</strain>
    </source>
</reference>
<organism evidence="2">
    <name type="scientific">Campylobacter jejuni</name>
    <dbReference type="NCBI Taxonomy" id="197"/>
    <lineage>
        <taxon>Bacteria</taxon>
        <taxon>Pseudomonadati</taxon>
        <taxon>Campylobacterota</taxon>
        <taxon>Epsilonproteobacteria</taxon>
        <taxon>Campylobacterales</taxon>
        <taxon>Campylobacteraceae</taxon>
        <taxon>Campylobacter</taxon>
    </lineage>
</organism>
<keyword evidence="1" id="KW-1133">Transmembrane helix</keyword>
<proteinExistence type="predicted"/>
<keyword evidence="1" id="KW-0472">Membrane</keyword>
<sequence>MKKIFFILASGLSLLILYLIFDFYVLKDRATLNQTEALPPLSCDLNVESCTYDFKDRKVLVSMDPKPIQSLEVTNLKIENLGNYENLKIRIYGLNMFMGDIMPKVNKVNETDYESKLVLAACVLELMRFRAEVLEDDKPIGFYFDFDLRR</sequence>
<evidence type="ECO:0000313" key="2">
    <source>
        <dbReference type="EMBL" id="ECV9657769.1"/>
    </source>
</evidence>
<gene>
    <name evidence="2" type="ORF">F2N06_07080</name>
</gene>
<comment type="caution">
    <text evidence="2">The sequence shown here is derived from an EMBL/GenBank/DDBJ whole genome shotgun (WGS) entry which is preliminary data.</text>
</comment>
<keyword evidence="1" id="KW-0812">Transmembrane</keyword>
<dbReference type="AlphaFoldDB" id="A0A698FHC0"/>